<evidence type="ECO:0000256" key="15">
    <source>
        <dbReference type="PROSITE-ProRule" id="PRU00560"/>
    </source>
</evidence>
<dbReference type="InterPro" id="IPR013986">
    <property type="entry name" value="DExx_box_DNA_helicase_dom_sf"/>
</dbReference>
<dbReference type="GO" id="GO:0003677">
    <property type="term" value="F:DNA binding"/>
    <property type="evidence" value="ECO:0007669"/>
    <property type="project" value="UniProtKB-KW"/>
</dbReference>
<keyword evidence="9" id="KW-0238">DNA-binding</keyword>
<feature type="region of interest" description="Disordered" evidence="16">
    <location>
        <begin position="1283"/>
        <end position="1321"/>
    </location>
</feature>
<keyword evidence="7" id="KW-0269">Exonuclease</keyword>
<evidence type="ECO:0000256" key="2">
    <source>
        <dbReference type="ARBA" id="ARBA00022722"/>
    </source>
</evidence>
<dbReference type="GO" id="GO:0005524">
    <property type="term" value="F:ATP binding"/>
    <property type="evidence" value="ECO:0007669"/>
    <property type="project" value="UniProtKB-UniRule"/>
</dbReference>
<feature type="region of interest" description="Disordered" evidence="16">
    <location>
        <begin position="251"/>
        <end position="270"/>
    </location>
</feature>
<dbReference type="Pfam" id="PF13361">
    <property type="entry name" value="UvrD_C"/>
    <property type="match status" value="1"/>
</dbReference>
<dbReference type="eggNOG" id="COG0210">
    <property type="taxonomic scope" value="Bacteria"/>
</dbReference>
<dbReference type="Gene3D" id="3.40.50.300">
    <property type="entry name" value="P-loop containing nucleotide triphosphate hydrolases"/>
    <property type="match status" value="4"/>
</dbReference>
<dbReference type="Pfam" id="PF12705">
    <property type="entry name" value="PDDEXK_1"/>
    <property type="match status" value="1"/>
</dbReference>
<dbReference type="PANTHER" id="PTHR11070:SF55">
    <property type="entry name" value="DNA 3'-5' HELICASE"/>
    <property type="match status" value="1"/>
</dbReference>
<sequence length="1578" mass="175021">MPAGSESSSERQTKTAKNKARKDEASQQQNRIIFAPANQDLLIVAGAGSGKTHAMTERIITLIKRDHIDPNRILGLTFTRKAAAELLSRVTKEVAAAADPYDSSVDRGFMHPQVFTYDAFFQSIVRQYGALVGMSSDIVPLSQAGRYQLASEVVSTHIRPYIADMIAEDNDNDASSSASSSSGGQGQEADSSQADDQGSYAALVKDVLALSAELSNSMISPDCPGIKEAVDQVSRWDQAFLDLVDRYAAQADSEADSGTGREEDKKPLDSRLLDMQKATRRRQMLLEMVLAYDQAKKDQSLAEFSDFTIAAFQLALRYPWIRSEYREKFSHVFLDEYQDTSTTQAKLLTLLFHDPLPGAESAPTYVTAVGDPYQSIYAWRGASPGAFSLFLKDYGMKEEEIERMSYTWRNPALVLDAANRLTNPIRSDQADPLRQASAITRQEVSVDQLSYIDSKDDATVGLMGYPTVAQEADGIARFAHEAIKQAHQRVDARKAAHGFKNEEEYWAEYGKTHVALLLRAKTHRNIYCQALSRLGLTYEIAGDQSLWDRPDSQDLLALLSLVTDHTDSASALRLLATDRFGLSKNDLSVLSYMAQSLDNDYKRQALQQLTDQKRQEGNGTGQEVSDREFRQLRGQLPTGVYLTDLLEWDDFPDSYRQWADSHRETQAISQVGLQQIAKASAMIRDLDAHLDQPIEDVVSYASKLLTLDIDASVSQAIAQGWAADTPSRSCLSAFQDLAQTYAREIADGQSATLTGFVAWLTANKENPTDEFVGGSVLSDNPDVVVMTVHQAKGLQWDAVAVGGMGAQTFPSNQGDRLAVSLLPHCDSQGKPTDCDYASELVTSSRQSSDYVLKPGVWDGSFMTGRQKTYDRATRAYRDPDYFTQSYTWLTAATAVPAPVRSDRDLLPAFPDAANLAEAFPTWTDLERAVFDSSQAQQVKKANQALSKGKQSYRAVVDNLYQAVARKDTDAVNFILNRDEAGKKKPTKDTLTVAEGAVAEALSALYGRGREETSSSENKGERMSLAREISGQLLEDERRLAYVALTRTEHDLFLTFSEHQTDPFDPHEYDRVHFAQAGQALGDGASISSMRKWVDNQALKLESTASVFWLELFSRYSNPETCPEDYAVCPAEDPFYSNDSYSQLPMGLFLGGRAELFRSQVVDQALRESEQARIKDPDVVWPQGSASDDLVDKVLAASAGLVQQRIRELTNANSADQVPDDRQSRQEQTLTAAARRLVADRAQTRARSLQPNRVSPAGQIFTSAQQTGIVYVTAIQKSFAAHLQTQSDGGKDQKSLRSSMSLGSGSAQKKKKQTSGQSYQSSHDLIYRPMPRASSLQAQHGTEFHEWAQEFILPSSLSSQGEHLSGQAWKEYRQKISREVAQEVSRITNLMSAPAEGGQTDVPQLLRWKNNLLHSVWAGREAWAAEQSITDTIEGGDGSIYHLRGSLDAVFYGRLNDDPNNPTENFYTIVDWKTGHKPGRPAEKAEKLAQLDIYRLMLSDLLGIGIDQIEAQLYYLDEDRQEDRPITCPMRSRNLILSSLQQTLKDRLATGILDDADDMVDPDSNLKTWSDEDWSDEEE</sequence>
<comment type="catalytic activity">
    <reaction evidence="14">
        <text>ATP + H2O = ADP + phosphate + H(+)</text>
        <dbReference type="Rhea" id="RHEA:13065"/>
        <dbReference type="ChEBI" id="CHEBI:15377"/>
        <dbReference type="ChEBI" id="CHEBI:15378"/>
        <dbReference type="ChEBI" id="CHEBI:30616"/>
        <dbReference type="ChEBI" id="CHEBI:43474"/>
        <dbReference type="ChEBI" id="CHEBI:456216"/>
        <dbReference type="EC" id="5.6.2.4"/>
    </reaction>
</comment>
<feature type="region of interest" description="Disordered" evidence="16">
    <location>
        <begin position="1"/>
        <end position="27"/>
    </location>
</feature>
<organism evidence="19 20">
    <name type="scientific">Scardovia inopinata F0304</name>
    <dbReference type="NCBI Taxonomy" id="641146"/>
    <lineage>
        <taxon>Bacteria</taxon>
        <taxon>Bacillati</taxon>
        <taxon>Actinomycetota</taxon>
        <taxon>Actinomycetes</taxon>
        <taxon>Bifidobacteriales</taxon>
        <taxon>Bifidobacteriaceae</taxon>
        <taxon>Scardovia</taxon>
    </lineage>
</organism>
<evidence type="ECO:0000256" key="14">
    <source>
        <dbReference type="ARBA" id="ARBA00048988"/>
    </source>
</evidence>
<dbReference type="GO" id="GO:0005829">
    <property type="term" value="C:cytosol"/>
    <property type="evidence" value="ECO:0007669"/>
    <property type="project" value="TreeGrafter"/>
</dbReference>
<dbReference type="GO" id="GO:0004527">
    <property type="term" value="F:exonuclease activity"/>
    <property type="evidence" value="ECO:0007669"/>
    <property type="project" value="UniProtKB-KW"/>
</dbReference>
<proteinExistence type="inferred from homology"/>
<dbReference type="Proteomes" id="UP000005777">
    <property type="component" value="Unassembled WGS sequence"/>
</dbReference>
<protein>
    <recommendedName>
        <fullName evidence="13">DNA 3'-5' helicase</fullName>
        <ecNumber evidence="13">5.6.2.4</ecNumber>
    </recommendedName>
</protein>
<comment type="caution">
    <text evidence="19">The sequence shown here is derived from an EMBL/GenBank/DDBJ whole genome shotgun (WGS) entry which is preliminary data.</text>
</comment>
<dbReference type="InterPro" id="IPR000212">
    <property type="entry name" value="DNA_helicase_UvrD/REP"/>
</dbReference>
<dbReference type="Gene3D" id="3.30.160.800">
    <property type="match status" value="1"/>
</dbReference>
<dbReference type="RefSeq" id="WP_006292744.1">
    <property type="nucleotide sequence ID" value="NZ_GG770225.1"/>
</dbReference>
<evidence type="ECO:0000256" key="8">
    <source>
        <dbReference type="ARBA" id="ARBA00022840"/>
    </source>
</evidence>
<dbReference type="Gene3D" id="1.10.10.160">
    <property type="match status" value="1"/>
</dbReference>
<gene>
    <name evidence="19" type="ORF">HMPREF9020_00388</name>
</gene>
<keyword evidence="2" id="KW-0540">Nuclease</keyword>
<evidence type="ECO:0000256" key="3">
    <source>
        <dbReference type="ARBA" id="ARBA00022741"/>
    </source>
</evidence>
<comment type="catalytic activity">
    <reaction evidence="12">
        <text>Couples ATP hydrolysis with the unwinding of duplex DNA by translocating in the 3'-5' direction.</text>
        <dbReference type="EC" id="5.6.2.4"/>
    </reaction>
</comment>
<evidence type="ECO:0000313" key="19">
    <source>
        <dbReference type="EMBL" id="EFG26761.1"/>
    </source>
</evidence>
<dbReference type="EMBL" id="ADCX01000002">
    <property type="protein sequence ID" value="EFG26761.1"/>
    <property type="molecule type" value="Genomic_DNA"/>
</dbReference>
<dbReference type="eggNOG" id="COG2887">
    <property type="taxonomic scope" value="Bacteria"/>
</dbReference>
<dbReference type="SUPFAM" id="SSF52540">
    <property type="entry name" value="P-loop containing nucleoside triphosphate hydrolases"/>
    <property type="match status" value="1"/>
</dbReference>
<feature type="region of interest" description="Disordered" evidence="16">
    <location>
        <begin position="1554"/>
        <end position="1578"/>
    </location>
</feature>
<accession>W5IIF4</accession>
<evidence type="ECO:0000256" key="7">
    <source>
        <dbReference type="ARBA" id="ARBA00022839"/>
    </source>
</evidence>
<keyword evidence="5 15" id="KW-0378">Hydrolase</keyword>
<dbReference type="GO" id="GO:0033202">
    <property type="term" value="C:DNA helicase complex"/>
    <property type="evidence" value="ECO:0007669"/>
    <property type="project" value="TreeGrafter"/>
</dbReference>
<dbReference type="CDD" id="cd17932">
    <property type="entry name" value="DEXQc_UvrD"/>
    <property type="match status" value="1"/>
</dbReference>
<dbReference type="InterPro" id="IPR038726">
    <property type="entry name" value="PDDEXK_AddAB-type"/>
</dbReference>
<dbReference type="InterPro" id="IPR014017">
    <property type="entry name" value="DNA_helicase_UvrD-like_C"/>
</dbReference>
<keyword evidence="20" id="KW-1185">Reference proteome</keyword>
<evidence type="ECO:0000256" key="13">
    <source>
        <dbReference type="ARBA" id="ARBA00034808"/>
    </source>
</evidence>
<evidence type="ECO:0000256" key="12">
    <source>
        <dbReference type="ARBA" id="ARBA00034617"/>
    </source>
</evidence>
<dbReference type="InterPro" id="IPR011604">
    <property type="entry name" value="PDDEXK-like_dom_sf"/>
</dbReference>
<name>W5IIF4_SCAIO</name>
<feature type="compositionally biased region" description="Low complexity" evidence="16">
    <location>
        <begin position="173"/>
        <end position="194"/>
    </location>
</feature>
<evidence type="ECO:0000259" key="17">
    <source>
        <dbReference type="PROSITE" id="PS51198"/>
    </source>
</evidence>
<keyword evidence="8 15" id="KW-0067">ATP-binding</keyword>
<keyword evidence="10" id="KW-0234">DNA repair</keyword>
<evidence type="ECO:0000256" key="6">
    <source>
        <dbReference type="ARBA" id="ARBA00022806"/>
    </source>
</evidence>
<feature type="domain" description="UvrD-like helicase ATP-binding" evidence="17">
    <location>
        <begin position="24"/>
        <end position="411"/>
    </location>
</feature>
<dbReference type="InterPro" id="IPR027417">
    <property type="entry name" value="P-loop_NTPase"/>
</dbReference>
<evidence type="ECO:0000256" key="16">
    <source>
        <dbReference type="SAM" id="MobiDB-lite"/>
    </source>
</evidence>
<dbReference type="Gene3D" id="3.90.320.10">
    <property type="match status" value="1"/>
</dbReference>
<evidence type="ECO:0000259" key="18">
    <source>
        <dbReference type="PROSITE" id="PS51217"/>
    </source>
</evidence>
<dbReference type="Pfam" id="PF00580">
    <property type="entry name" value="UvrD-helicase"/>
    <property type="match status" value="1"/>
</dbReference>
<keyword evidence="11" id="KW-0413">Isomerase</keyword>
<dbReference type="PANTHER" id="PTHR11070">
    <property type="entry name" value="UVRD / RECB / PCRA DNA HELICASE FAMILY MEMBER"/>
    <property type="match status" value="1"/>
</dbReference>
<dbReference type="GO" id="GO:0043138">
    <property type="term" value="F:3'-5' DNA helicase activity"/>
    <property type="evidence" value="ECO:0007669"/>
    <property type="project" value="UniProtKB-EC"/>
</dbReference>
<evidence type="ECO:0000256" key="1">
    <source>
        <dbReference type="ARBA" id="ARBA00009922"/>
    </source>
</evidence>
<dbReference type="HOGENOM" id="CLU_003630_0_0_11"/>
<feature type="binding site" evidence="15">
    <location>
        <begin position="45"/>
        <end position="52"/>
    </location>
    <ligand>
        <name>ATP</name>
        <dbReference type="ChEBI" id="CHEBI:30616"/>
    </ligand>
</feature>
<dbReference type="InterPro" id="IPR014016">
    <property type="entry name" value="UvrD-like_ATP-bd"/>
</dbReference>
<evidence type="ECO:0000256" key="5">
    <source>
        <dbReference type="ARBA" id="ARBA00022801"/>
    </source>
</evidence>
<comment type="similarity">
    <text evidence="1">Belongs to the helicase family. UvrD subfamily.</text>
</comment>
<evidence type="ECO:0000256" key="4">
    <source>
        <dbReference type="ARBA" id="ARBA00022763"/>
    </source>
</evidence>
<dbReference type="GO" id="GO:0000725">
    <property type="term" value="P:recombinational repair"/>
    <property type="evidence" value="ECO:0007669"/>
    <property type="project" value="TreeGrafter"/>
</dbReference>
<dbReference type="Gene3D" id="1.10.486.10">
    <property type="entry name" value="PCRA, domain 4"/>
    <property type="match status" value="1"/>
</dbReference>
<dbReference type="EC" id="5.6.2.4" evidence="13"/>
<dbReference type="PROSITE" id="PS51217">
    <property type="entry name" value="UVRD_HELICASE_CTER"/>
    <property type="match status" value="1"/>
</dbReference>
<evidence type="ECO:0000313" key="20">
    <source>
        <dbReference type="Proteomes" id="UP000005777"/>
    </source>
</evidence>
<evidence type="ECO:0000256" key="9">
    <source>
        <dbReference type="ARBA" id="ARBA00023125"/>
    </source>
</evidence>
<evidence type="ECO:0000256" key="10">
    <source>
        <dbReference type="ARBA" id="ARBA00023204"/>
    </source>
</evidence>
<keyword evidence="4" id="KW-0227">DNA damage</keyword>
<feature type="compositionally biased region" description="Low complexity" evidence="16">
    <location>
        <begin position="1295"/>
        <end position="1305"/>
    </location>
</feature>
<feature type="region of interest" description="Disordered" evidence="16">
    <location>
        <begin position="170"/>
        <end position="196"/>
    </location>
</feature>
<keyword evidence="6 15" id="KW-0347">Helicase</keyword>
<feature type="domain" description="UvrD-like helicase C-terminal" evidence="18">
    <location>
        <begin position="412"/>
        <end position="793"/>
    </location>
</feature>
<dbReference type="PROSITE" id="PS51198">
    <property type="entry name" value="UVRD_HELICASE_ATP_BIND"/>
    <property type="match status" value="1"/>
</dbReference>
<evidence type="ECO:0000256" key="11">
    <source>
        <dbReference type="ARBA" id="ARBA00023235"/>
    </source>
</evidence>
<feature type="compositionally biased region" description="Basic and acidic residues" evidence="16">
    <location>
        <begin position="259"/>
        <end position="270"/>
    </location>
</feature>
<reference evidence="19 20" key="1">
    <citation type="submission" date="2012-01" db="EMBL/GenBank/DDBJ databases">
        <title>The Genome Sequence of Scardovia inopinata F0304.</title>
        <authorList>
            <consortium name="The Broad Institute Genome Sequencing Platform"/>
            <person name="Earl A."/>
            <person name="Ward D."/>
            <person name="Feldgarden M."/>
            <person name="Gevers D."/>
            <person name="Izard J."/>
            <person name="Baranova O.V."/>
            <person name="Blanton J.M."/>
            <person name="Tanner A.C."/>
            <person name="Dewhirst F.E."/>
            <person name="Young S.K."/>
            <person name="Zeng Q."/>
            <person name="Gargeya S."/>
            <person name="Fitzgerald M."/>
            <person name="Haas B."/>
            <person name="Abouelleil A."/>
            <person name="Alvarado L."/>
            <person name="Arachchi H.M."/>
            <person name="Berlin A."/>
            <person name="Chapman S.B."/>
            <person name="Gearin G."/>
            <person name="Goldberg J."/>
            <person name="Griggs A."/>
            <person name="Gujja S."/>
            <person name="Hansen M."/>
            <person name="Heiman D."/>
            <person name="Howarth C."/>
            <person name="Larimer J."/>
            <person name="Lui A."/>
            <person name="MacDonald P.J."/>
            <person name="McCowen C."/>
            <person name="Montmayeur A."/>
            <person name="Murphy C."/>
            <person name="Neiman D."/>
            <person name="Pearson M."/>
            <person name="Priest M."/>
            <person name="Roberts A."/>
            <person name="Saif S."/>
            <person name="Shea T."/>
            <person name="Sisk P."/>
            <person name="Stolte C."/>
            <person name="Sykes S."/>
            <person name="Wortman J."/>
            <person name="Nusbaum C."/>
            <person name="Birren B."/>
        </authorList>
    </citation>
    <scope>NUCLEOTIDE SEQUENCE [LARGE SCALE GENOMIC DNA]</scope>
    <source>
        <strain evidence="19 20">F0304</strain>
    </source>
</reference>
<keyword evidence="3 15" id="KW-0547">Nucleotide-binding</keyword>